<keyword evidence="3" id="KW-1185">Reference proteome</keyword>
<dbReference type="AlphaFoldDB" id="A0A4R5LU62"/>
<evidence type="ECO:0000259" key="1">
    <source>
        <dbReference type="Pfam" id="PF13452"/>
    </source>
</evidence>
<gene>
    <name evidence="2" type="ORF">E2F43_01380</name>
</gene>
<sequence>MTYYPANWQYHEKYHAQTNLRKVRINCLLSNDTQHTKHLGLDLQVHGLLPLRHGDIVYATNPDHLDEGAATAGSRGELMAPATMLFVWNQTDYAVAGTGRPKDPQVELVELLDAHSYNGIVPTDTTQDYVRELRLGDVISQRTVIDNISERKTTELGEGYFYETVTEFTDQNGEAVGRQTFKVLKFRPVKNDQA</sequence>
<protein>
    <recommendedName>
        <fullName evidence="1">FAS1-like dehydratase domain-containing protein</fullName>
    </recommendedName>
</protein>
<evidence type="ECO:0000313" key="2">
    <source>
        <dbReference type="EMBL" id="TDG14924.1"/>
    </source>
</evidence>
<name>A0A4R5LU62_9GAMM</name>
<dbReference type="InterPro" id="IPR029069">
    <property type="entry name" value="HotDog_dom_sf"/>
</dbReference>
<dbReference type="OrthoDB" id="3182121at2"/>
<dbReference type="SUPFAM" id="SSF54637">
    <property type="entry name" value="Thioesterase/thiol ester dehydrase-isomerase"/>
    <property type="match status" value="1"/>
</dbReference>
<dbReference type="Pfam" id="PF13452">
    <property type="entry name" value="FAS1_DH_region"/>
    <property type="match status" value="1"/>
</dbReference>
<reference evidence="2 3" key="1">
    <citation type="submission" date="2019-03" db="EMBL/GenBank/DDBJ databases">
        <title>Seongchinamella monodicae gen. nov., sp. nov., a novel member of the Gammaproteobacteria isolated from a tidal mudflat of beach.</title>
        <authorList>
            <person name="Yang H.G."/>
            <person name="Kang J.W."/>
            <person name="Lee S.D."/>
        </authorList>
    </citation>
    <scope>NUCLEOTIDE SEQUENCE [LARGE SCALE GENOMIC DNA]</scope>
    <source>
        <strain evidence="2 3">GH4-78</strain>
    </source>
</reference>
<accession>A0A4R5LU62</accession>
<evidence type="ECO:0000313" key="3">
    <source>
        <dbReference type="Proteomes" id="UP000295554"/>
    </source>
</evidence>
<comment type="caution">
    <text evidence="2">The sequence shown here is derived from an EMBL/GenBank/DDBJ whole genome shotgun (WGS) entry which is preliminary data.</text>
</comment>
<feature type="domain" description="FAS1-like dehydratase" evidence="1">
    <location>
        <begin position="59"/>
        <end position="176"/>
    </location>
</feature>
<dbReference type="InterPro" id="IPR039569">
    <property type="entry name" value="FAS1-like_DH_region"/>
</dbReference>
<dbReference type="Gene3D" id="3.10.129.10">
    <property type="entry name" value="Hotdog Thioesterase"/>
    <property type="match status" value="1"/>
</dbReference>
<dbReference type="EMBL" id="SMSE01000001">
    <property type="protein sequence ID" value="TDG14924.1"/>
    <property type="molecule type" value="Genomic_DNA"/>
</dbReference>
<proteinExistence type="predicted"/>
<dbReference type="Proteomes" id="UP000295554">
    <property type="component" value="Unassembled WGS sequence"/>
</dbReference>
<organism evidence="2 3">
    <name type="scientific">Seongchinamella unica</name>
    <dbReference type="NCBI Taxonomy" id="2547392"/>
    <lineage>
        <taxon>Bacteria</taxon>
        <taxon>Pseudomonadati</taxon>
        <taxon>Pseudomonadota</taxon>
        <taxon>Gammaproteobacteria</taxon>
        <taxon>Cellvibrionales</taxon>
        <taxon>Halieaceae</taxon>
        <taxon>Seongchinamella</taxon>
    </lineage>
</organism>